<evidence type="ECO:0000313" key="3">
    <source>
        <dbReference type="EMBL" id="MBB6346811.1"/>
    </source>
</evidence>
<dbReference type="SUPFAM" id="SSF53474">
    <property type="entry name" value="alpha/beta-Hydrolases"/>
    <property type="match status" value="1"/>
</dbReference>
<keyword evidence="2 3" id="KW-0378">Hydrolase</keyword>
<accession>A0A7X0C4A2</accession>
<dbReference type="Gene3D" id="3.40.50.1820">
    <property type="entry name" value="alpha/beta hydrolase"/>
    <property type="match status" value="1"/>
</dbReference>
<gene>
    <name evidence="3" type="ORF">FHU36_003356</name>
</gene>
<keyword evidence="4" id="KW-1185">Reference proteome</keyword>
<comment type="similarity">
    <text evidence="1">Belongs to the AB hydrolase superfamily.</text>
</comment>
<dbReference type="GO" id="GO:0052689">
    <property type="term" value="F:carboxylic ester hydrolase activity"/>
    <property type="evidence" value="ECO:0007669"/>
    <property type="project" value="UniProtKB-ARBA"/>
</dbReference>
<sequence length="251" mass="26173">MRFSLTSQTSTDGVTEQSFTLGEITGVLFTPQGATGPRPLILMGHGGGQHKKAPAVLAGAHRFAAEGGFAVAAIDAPNHGDRPKDEQFLQFAGAMRARMAAGEDPAGLVAAMHDLLAGQAVADWQAVLTAVQELGHVGAGPVGYWGVSMGCGLGVPLLAAEPRIRAAVLGLLGVHTLAAPAARVTVPVQFLLQWDDTRVPRDQALALFDALGSTDKTLHANPGDHGGIPAFETDNALRFFARHLGRKLLKE</sequence>
<dbReference type="Proteomes" id="UP000583800">
    <property type="component" value="Unassembled WGS sequence"/>
</dbReference>
<name>A0A7X0C4A2_9ACTN</name>
<dbReference type="InterPro" id="IPR029058">
    <property type="entry name" value="AB_hydrolase_fold"/>
</dbReference>
<dbReference type="PANTHER" id="PTHR22946">
    <property type="entry name" value="DIENELACTONE HYDROLASE DOMAIN-CONTAINING PROTEIN-RELATED"/>
    <property type="match status" value="1"/>
</dbReference>
<dbReference type="AlphaFoldDB" id="A0A7X0C4A2"/>
<evidence type="ECO:0000256" key="1">
    <source>
        <dbReference type="ARBA" id="ARBA00008645"/>
    </source>
</evidence>
<organism evidence="3 4">
    <name type="scientific">Nonomuraea muscovyensis</name>
    <dbReference type="NCBI Taxonomy" id="1124761"/>
    <lineage>
        <taxon>Bacteria</taxon>
        <taxon>Bacillati</taxon>
        <taxon>Actinomycetota</taxon>
        <taxon>Actinomycetes</taxon>
        <taxon>Streptosporangiales</taxon>
        <taxon>Streptosporangiaceae</taxon>
        <taxon>Nonomuraea</taxon>
    </lineage>
</organism>
<dbReference type="InterPro" id="IPR050261">
    <property type="entry name" value="FrsA_esterase"/>
</dbReference>
<evidence type="ECO:0000256" key="2">
    <source>
        <dbReference type="ARBA" id="ARBA00022801"/>
    </source>
</evidence>
<protein>
    <submittedName>
        <fullName evidence="3">Dienelactone hydrolase</fullName>
    </submittedName>
</protein>
<dbReference type="EMBL" id="JACHJB010000002">
    <property type="protein sequence ID" value="MBB6346811.1"/>
    <property type="molecule type" value="Genomic_DNA"/>
</dbReference>
<dbReference type="RefSeq" id="WP_185084877.1">
    <property type="nucleotide sequence ID" value="NZ_JACHJB010000002.1"/>
</dbReference>
<proteinExistence type="inferred from homology"/>
<dbReference type="PANTHER" id="PTHR22946:SF9">
    <property type="entry name" value="POLYKETIDE TRANSFERASE AF380"/>
    <property type="match status" value="1"/>
</dbReference>
<comment type="caution">
    <text evidence="3">The sequence shown here is derived from an EMBL/GenBank/DDBJ whole genome shotgun (WGS) entry which is preliminary data.</text>
</comment>
<reference evidence="3 4" key="1">
    <citation type="submission" date="2020-08" db="EMBL/GenBank/DDBJ databases">
        <title>Sequencing the genomes of 1000 actinobacteria strains.</title>
        <authorList>
            <person name="Klenk H.-P."/>
        </authorList>
    </citation>
    <scope>NUCLEOTIDE SEQUENCE [LARGE SCALE GENOMIC DNA]</scope>
    <source>
        <strain evidence="3 4">DSM 45913</strain>
    </source>
</reference>
<evidence type="ECO:0000313" key="4">
    <source>
        <dbReference type="Proteomes" id="UP000583800"/>
    </source>
</evidence>